<protein>
    <recommendedName>
        <fullName evidence="5">Leucine-rich repeat-containing N-terminal plant-type domain-containing protein</fullName>
    </recommendedName>
</protein>
<evidence type="ECO:0000313" key="3">
    <source>
        <dbReference type="EMBL" id="WVZ99155.1"/>
    </source>
</evidence>
<dbReference type="InterPro" id="IPR050994">
    <property type="entry name" value="At_inactive_RLKs"/>
</dbReference>
<proteinExistence type="predicted"/>
<feature type="compositionally biased region" description="Basic residues" evidence="1">
    <location>
        <begin position="1"/>
        <end position="12"/>
    </location>
</feature>
<dbReference type="SUPFAM" id="SSF56112">
    <property type="entry name" value="Protein kinase-like (PK-like)"/>
    <property type="match status" value="1"/>
</dbReference>
<dbReference type="InterPro" id="IPR032675">
    <property type="entry name" value="LRR_dom_sf"/>
</dbReference>
<dbReference type="SUPFAM" id="SSF52058">
    <property type="entry name" value="L domain-like"/>
    <property type="match status" value="1"/>
</dbReference>
<dbReference type="PANTHER" id="PTHR48010">
    <property type="entry name" value="OS05G0588300 PROTEIN"/>
    <property type="match status" value="1"/>
</dbReference>
<dbReference type="AlphaFoldDB" id="A0AAQ3UZG9"/>
<evidence type="ECO:0008006" key="5">
    <source>
        <dbReference type="Google" id="ProtNLM"/>
    </source>
</evidence>
<feature type="transmembrane region" description="Helical" evidence="2">
    <location>
        <begin position="316"/>
        <end position="338"/>
    </location>
</feature>
<feature type="compositionally biased region" description="Basic residues" evidence="1">
    <location>
        <begin position="452"/>
        <end position="465"/>
    </location>
</feature>
<keyword evidence="2" id="KW-1133">Transmembrane helix</keyword>
<dbReference type="Gene3D" id="3.80.10.10">
    <property type="entry name" value="Ribonuclease Inhibitor"/>
    <property type="match status" value="2"/>
</dbReference>
<dbReference type="PANTHER" id="PTHR48010:SF96">
    <property type="entry name" value="OS05G0595800 PROTEIN"/>
    <property type="match status" value="1"/>
</dbReference>
<keyword evidence="2" id="KW-0472">Membrane</keyword>
<dbReference type="InterPro" id="IPR011009">
    <property type="entry name" value="Kinase-like_dom_sf"/>
</dbReference>
<sequence>MAPERARHHRHATPPGPRPPTMARSAPLSFNHACLRVLLCAACLGLLGRGQAQSADEAQVLLQMKSAWGDLAADAVTAASRCSDWAYVSCDASGRVASLAIANVTLAGAVPDAIGALAGPTALALRNASLGGGFPASLYNRTALAHLDLSNNQIAGNLPATRLQKFHASNNLFSGEIPAPFAAGMPLLQELDLSANQLSGAIVPDSIALLTGVSSQMNFSHNQLTGGIPAGLGSTPVHSSNQLAGAIPASLGSVRFTQLNLPSNQLTGEVPDALARAYDQSFTGNPGLCTAEPVSGSGIRTCAAQSADHVSPGLRAGLLAAGAALVVVIAAFAAFVVCDIKRRKWRLAQQAVESWKLTPFQPPDFSEASVLRGLADENLIGKGGSGRVYRVTYTSRSRGDAGGTVAVKRVWTGGTSGTATSPSSSSMSSWTTAAWTSGCTAKNGCPRAPTRGSRRSGGRRWTGRRGSRWPAALIVVGPRPSLPPGRVVLSRSPEMKQLPPPLPPPSSASASPPLPPPLPSSASPPPPSSASPPPPPPPKTNKGATQQHLPPPPLPVERLVTRLESSGESAIRADADTGHRMLESRPYGIFYFGTNGLHP</sequence>
<organism evidence="3 4">
    <name type="scientific">Paspalum notatum var. saurae</name>
    <dbReference type="NCBI Taxonomy" id="547442"/>
    <lineage>
        <taxon>Eukaryota</taxon>
        <taxon>Viridiplantae</taxon>
        <taxon>Streptophyta</taxon>
        <taxon>Embryophyta</taxon>
        <taxon>Tracheophyta</taxon>
        <taxon>Spermatophyta</taxon>
        <taxon>Magnoliopsida</taxon>
        <taxon>Liliopsida</taxon>
        <taxon>Poales</taxon>
        <taxon>Poaceae</taxon>
        <taxon>PACMAD clade</taxon>
        <taxon>Panicoideae</taxon>
        <taxon>Andropogonodae</taxon>
        <taxon>Paspaleae</taxon>
        <taxon>Paspalinae</taxon>
        <taxon>Paspalum</taxon>
    </lineage>
</organism>
<feature type="region of interest" description="Disordered" evidence="1">
    <location>
        <begin position="437"/>
        <end position="465"/>
    </location>
</feature>
<accession>A0AAQ3UZG9</accession>
<dbReference type="EMBL" id="CP144754">
    <property type="protein sequence ID" value="WVZ99155.1"/>
    <property type="molecule type" value="Genomic_DNA"/>
</dbReference>
<dbReference type="PRINTS" id="PR00019">
    <property type="entry name" value="LEURICHRPT"/>
</dbReference>
<dbReference type="Proteomes" id="UP001341281">
    <property type="component" value="Chromosome 10"/>
</dbReference>
<name>A0AAQ3UZG9_PASNO</name>
<keyword evidence="4" id="KW-1185">Reference proteome</keyword>
<evidence type="ECO:0000256" key="1">
    <source>
        <dbReference type="SAM" id="MobiDB-lite"/>
    </source>
</evidence>
<reference evidence="3 4" key="1">
    <citation type="submission" date="2024-02" db="EMBL/GenBank/DDBJ databases">
        <title>High-quality chromosome-scale genome assembly of Pensacola bahiagrass (Paspalum notatum Flugge var. saurae).</title>
        <authorList>
            <person name="Vega J.M."/>
            <person name="Podio M."/>
            <person name="Orjuela J."/>
            <person name="Siena L.A."/>
            <person name="Pessino S.C."/>
            <person name="Combes M.C."/>
            <person name="Mariac C."/>
            <person name="Albertini E."/>
            <person name="Pupilli F."/>
            <person name="Ortiz J.P.A."/>
            <person name="Leblanc O."/>
        </authorList>
    </citation>
    <scope>NUCLEOTIDE SEQUENCE [LARGE SCALE GENOMIC DNA]</scope>
    <source>
        <strain evidence="3">R1</strain>
        <tissue evidence="3">Leaf</tissue>
    </source>
</reference>
<feature type="compositionally biased region" description="Pro residues" evidence="1">
    <location>
        <begin position="498"/>
        <end position="539"/>
    </location>
</feature>
<evidence type="ECO:0000313" key="4">
    <source>
        <dbReference type="Proteomes" id="UP001341281"/>
    </source>
</evidence>
<feature type="region of interest" description="Disordered" evidence="1">
    <location>
        <begin position="493"/>
        <end position="557"/>
    </location>
</feature>
<evidence type="ECO:0000256" key="2">
    <source>
        <dbReference type="SAM" id="Phobius"/>
    </source>
</evidence>
<keyword evidence="2" id="KW-0812">Transmembrane</keyword>
<feature type="region of interest" description="Disordered" evidence="1">
    <location>
        <begin position="1"/>
        <end position="23"/>
    </location>
</feature>
<gene>
    <name evidence="3" type="ORF">U9M48_044494</name>
</gene>